<dbReference type="EMBL" id="PEYE01000014">
    <property type="protein sequence ID" value="PIS38987.1"/>
    <property type="molecule type" value="Genomic_DNA"/>
</dbReference>
<dbReference type="Proteomes" id="UP000229390">
    <property type="component" value="Unassembled WGS sequence"/>
</dbReference>
<accession>A0A2M6T165</accession>
<evidence type="ECO:0008006" key="3">
    <source>
        <dbReference type="Google" id="ProtNLM"/>
    </source>
</evidence>
<name>A0A2M6T165_9BACT</name>
<comment type="caution">
    <text evidence="1">The sequence shown here is derived from an EMBL/GenBank/DDBJ whole genome shotgun (WGS) entry which is preliminary data.</text>
</comment>
<dbReference type="CDD" id="cd22784">
    <property type="entry name" value="DPBB_MltA_YuiC-like"/>
    <property type="match status" value="1"/>
</dbReference>
<evidence type="ECO:0000313" key="2">
    <source>
        <dbReference type="Proteomes" id="UP000229390"/>
    </source>
</evidence>
<reference evidence="2" key="1">
    <citation type="submission" date="2017-09" db="EMBL/GenBank/DDBJ databases">
        <title>Depth-based differentiation of microbial function through sediment-hosted aquifers and enrichment of novel symbionts in the deep terrestrial subsurface.</title>
        <authorList>
            <person name="Probst A.J."/>
            <person name="Ladd B."/>
            <person name="Jarett J.K."/>
            <person name="Geller-Mcgrath D.E."/>
            <person name="Sieber C.M.K."/>
            <person name="Emerson J.B."/>
            <person name="Anantharaman K."/>
            <person name="Thomas B.C."/>
            <person name="Malmstrom R."/>
            <person name="Stieglmeier M."/>
            <person name="Klingl A."/>
            <person name="Woyke T."/>
            <person name="Ryan C.M."/>
            <person name="Banfield J.F."/>
        </authorList>
    </citation>
    <scope>NUCLEOTIDE SEQUENCE [LARGE SCALE GENOMIC DNA]</scope>
</reference>
<organism evidence="1 2">
    <name type="scientific">Candidatus Nealsonbacteria bacterium CG08_land_8_20_14_0_20_43_11</name>
    <dbReference type="NCBI Taxonomy" id="1974706"/>
    <lineage>
        <taxon>Bacteria</taxon>
        <taxon>Candidatus Nealsoniibacteriota</taxon>
    </lineage>
</organism>
<protein>
    <recommendedName>
        <fullName evidence="3">3D domain-containing protein</fullName>
    </recommendedName>
</protein>
<dbReference type="AlphaFoldDB" id="A0A2M6T165"/>
<gene>
    <name evidence="1" type="ORF">COT34_00840</name>
</gene>
<proteinExistence type="predicted"/>
<evidence type="ECO:0000313" key="1">
    <source>
        <dbReference type="EMBL" id="PIS38987.1"/>
    </source>
</evidence>
<sequence length="189" mass="21061">MSTIKKFPGLLGKNLLILIMTFGLTTGFLLFSQFSASDAKTLVFVPAEILKDEKIPTVSPAEKIAELEGKLSFIGENSLVAIPHPFNPAPPVKETARVTVTAYSSTIWQTDESPFLTASGAVVYDGIVAANFLPFKTKIRIPEVYGERIFVVEDRMHSSRNRNVDIWFPDYQSARNFGVKRTYIEVLED</sequence>